<evidence type="ECO:0000256" key="3">
    <source>
        <dbReference type="ARBA" id="ARBA00022692"/>
    </source>
</evidence>
<dbReference type="EMBL" id="JAQIBD010000002">
    <property type="protein sequence ID" value="MDM5271910.1"/>
    <property type="molecule type" value="Genomic_DNA"/>
</dbReference>
<evidence type="ECO:0000256" key="6">
    <source>
        <dbReference type="SAM" id="Phobius"/>
    </source>
</evidence>
<gene>
    <name evidence="7" type="ORF">PGH07_06945</name>
</gene>
<keyword evidence="4 6" id="KW-1133">Transmembrane helix</keyword>
<comment type="subcellular location">
    <subcellularLocation>
        <location evidence="1">Cell membrane</location>
        <topology evidence="1">Multi-pass membrane protein</topology>
    </subcellularLocation>
</comment>
<evidence type="ECO:0000256" key="4">
    <source>
        <dbReference type="ARBA" id="ARBA00022989"/>
    </source>
</evidence>
<accession>A0ABT7QYK0</accession>
<protein>
    <submittedName>
        <fullName evidence="7">Cytochrome C oxidase subunit IV family protein</fullName>
    </submittedName>
</protein>
<dbReference type="RefSeq" id="WP_289413633.1">
    <property type="nucleotide sequence ID" value="NZ_JAQIBD010000002.1"/>
</dbReference>
<proteinExistence type="predicted"/>
<keyword evidence="3 6" id="KW-0812">Transmembrane</keyword>
<evidence type="ECO:0000256" key="5">
    <source>
        <dbReference type="ARBA" id="ARBA00023136"/>
    </source>
</evidence>
<sequence length="93" mass="10376">MQTSEPTIALYTKVLAGLLLLTLLTFIQPSTWHLTPGKTIVIQLIIAMMKVGLVAAYYMHLRSERAYLKGYVVMALVILLIFFVIVGIDVVHS</sequence>
<organism evidence="7 8">
    <name type="scientific">Sulfurovum zhangzhouensis</name>
    <dbReference type="NCBI Taxonomy" id="3019067"/>
    <lineage>
        <taxon>Bacteria</taxon>
        <taxon>Pseudomonadati</taxon>
        <taxon>Campylobacterota</taxon>
        <taxon>Epsilonproteobacteria</taxon>
        <taxon>Campylobacterales</taxon>
        <taxon>Sulfurovaceae</taxon>
        <taxon>Sulfurovum</taxon>
    </lineage>
</organism>
<feature type="transmembrane region" description="Helical" evidence="6">
    <location>
        <begin position="71"/>
        <end position="91"/>
    </location>
</feature>
<evidence type="ECO:0000256" key="2">
    <source>
        <dbReference type="ARBA" id="ARBA00022475"/>
    </source>
</evidence>
<dbReference type="NCBIfam" id="TIGR02229">
    <property type="entry name" value="caa3_sub_IV"/>
    <property type="match status" value="1"/>
</dbReference>
<evidence type="ECO:0000256" key="1">
    <source>
        <dbReference type="ARBA" id="ARBA00004651"/>
    </source>
</evidence>
<keyword evidence="2" id="KW-1003">Cell membrane</keyword>
<keyword evidence="8" id="KW-1185">Reference proteome</keyword>
<feature type="transmembrane region" description="Helical" evidence="6">
    <location>
        <begin position="7"/>
        <end position="28"/>
    </location>
</feature>
<name>A0ABT7QYK0_9BACT</name>
<evidence type="ECO:0000313" key="7">
    <source>
        <dbReference type="EMBL" id="MDM5271910.1"/>
    </source>
</evidence>
<evidence type="ECO:0000313" key="8">
    <source>
        <dbReference type="Proteomes" id="UP001169069"/>
    </source>
</evidence>
<comment type="caution">
    <text evidence="7">The sequence shown here is derived from an EMBL/GenBank/DDBJ whole genome shotgun (WGS) entry which is preliminary data.</text>
</comment>
<keyword evidence="5 6" id="KW-0472">Membrane</keyword>
<feature type="transmembrane region" description="Helical" evidence="6">
    <location>
        <begin position="40"/>
        <end position="59"/>
    </location>
</feature>
<dbReference type="InterPro" id="IPR011743">
    <property type="entry name" value="Caa3_sub_IV"/>
</dbReference>
<dbReference type="Proteomes" id="UP001169069">
    <property type="component" value="Unassembled WGS sequence"/>
</dbReference>
<reference evidence="7" key="1">
    <citation type="submission" date="2023-01" db="EMBL/GenBank/DDBJ databases">
        <title>Sulfurovum sp. zt1-1 genome assembly.</title>
        <authorList>
            <person name="Wang J."/>
        </authorList>
    </citation>
    <scope>NUCLEOTIDE SEQUENCE</scope>
    <source>
        <strain evidence="7">Zt1-1</strain>
    </source>
</reference>
<dbReference type="InterPro" id="IPR005171">
    <property type="entry name" value="Cyt_c_oxidase_su4_prok"/>
</dbReference>
<dbReference type="Pfam" id="PF03626">
    <property type="entry name" value="COX4_pro"/>
    <property type="match status" value="1"/>
</dbReference>